<dbReference type="EMBL" id="QHCV01000018">
    <property type="protein sequence ID" value="RAV32552.1"/>
    <property type="molecule type" value="Genomic_DNA"/>
</dbReference>
<evidence type="ECO:0000313" key="12">
    <source>
        <dbReference type="EMBL" id="RAV34302.1"/>
    </source>
</evidence>
<comment type="similarity">
    <text evidence="2">Belongs to the ETF beta-subunit/FixA family.</text>
</comment>
<name>A0A364VCB4_9CORY</name>
<evidence type="ECO:0000256" key="6">
    <source>
        <dbReference type="ARBA" id="ARBA00022982"/>
    </source>
</evidence>
<dbReference type="InterPro" id="IPR033948">
    <property type="entry name" value="ETF_beta_N"/>
</dbReference>
<dbReference type="InterPro" id="IPR012255">
    <property type="entry name" value="ETF_b"/>
</dbReference>
<evidence type="ECO:0000256" key="2">
    <source>
        <dbReference type="ARBA" id="ARBA00007557"/>
    </source>
</evidence>
<gene>
    <name evidence="12" type="ORF">CWC39_03890</name>
    <name evidence="11" type="ORF">DLJ54_02885</name>
</gene>
<dbReference type="EMBL" id="PHQP01000020">
    <property type="protein sequence ID" value="RAV34302.1"/>
    <property type="molecule type" value="Genomic_DNA"/>
</dbReference>
<dbReference type="PANTHER" id="PTHR21294">
    <property type="entry name" value="ELECTRON TRANSFER FLAVOPROTEIN BETA-SUBUNIT"/>
    <property type="match status" value="1"/>
</dbReference>
<dbReference type="InterPro" id="IPR014729">
    <property type="entry name" value="Rossmann-like_a/b/a_fold"/>
</dbReference>
<proteinExistence type="inferred from homology"/>
<evidence type="ECO:0000256" key="1">
    <source>
        <dbReference type="ARBA" id="ARBA00001974"/>
    </source>
</evidence>
<dbReference type="Pfam" id="PF01012">
    <property type="entry name" value="ETF"/>
    <property type="match status" value="1"/>
</dbReference>
<evidence type="ECO:0000256" key="7">
    <source>
        <dbReference type="ARBA" id="ARBA00025649"/>
    </source>
</evidence>
<dbReference type="InterPro" id="IPR000049">
    <property type="entry name" value="ET-Flavoprotein_bsu_CS"/>
</dbReference>
<dbReference type="PANTHER" id="PTHR21294:SF8">
    <property type="entry name" value="ELECTRON TRANSFER FLAVOPROTEIN SUBUNIT BETA"/>
    <property type="match status" value="1"/>
</dbReference>
<comment type="cofactor">
    <cofactor evidence="9">
        <name>AMP</name>
        <dbReference type="ChEBI" id="CHEBI:456215"/>
    </cofactor>
</comment>
<evidence type="ECO:0000256" key="9">
    <source>
        <dbReference type="ARBA" id="ARBA00049933"/>
    </source>
</evidence>
<keyword evidence="6" id="KW-0249">Electron transport</keyword>
<dbReference type="Proteomes" id="UP000251047">
    <property type="component" value="Unassembled WGS sequence"/>
</dbReference>
<reference evidence="13 14" key="1">
    <citation type="journal article" date="2018" name="Syst. Appl. Microbiol.">
        <title>Corynebacterium heidelbergense sp. nov., isolated from the preen glands of Egyptian geese (Alopochen aegyptiacus).</title>
        <authorList>
            <person name="Braun M.S."/>
            <person name="Wang E."/>
            <person name="Zimmermann S."/>
            <person name="Wink M."/>
        </authorList>
    </citation>
    <scope>NUCLEOTIDE SEQUENCE [LARGE SCALE GENOMIC DNA]</scope>
    <source>
        <strain evidence="11 14">647</strain>
        <strain evidence="12 13">DSM 104638</strain>
    </source>
</reference>
<evidence type="ECO:0000259" key="10">
    <source>
        <dbReference type="SMART" id="SM00893"/>
    </source>
</evidence>
<keyword evidence="14" id="KW-1185">Reference proteome</keyword>
<keyword evidence="5" id="KW-0813">Transport</keyword>
<evidence type="ECO:0000313" key="13">
    <source>
        <dbReference type="Proteomes" id="UP000251047"/>
    </source>
</evidence>
<dbReference type="AlphaFoldDB" id="A0A364VCB4"/>
<evidence type="ECO:0000256" key="8">
    <source>
        <dbReference type="ARBA" id="ARBA00042002"/>
    </source>
</evidence>
<evidence type="ECO:0000256" key="5">
    <source>
        <dbReference type="ARBA" id="ARBA00022448"/>
    </source>
</evidence>
<evidence type="ECO:0000313" key="11">
    <source>
        <dbReference type="EMBL" id="RAV32552.1"/>
    </source>
</evidence>
<dbReference type="GO" id="GO:0009055">
    <property type="term" value="F:electron transfer activity"/>
    <property type="evidence" value="ECO:0007669"/>
    <property type="project" value="InterPro"/>
</dbReference>
<comment type="cofactor">
    <cofactor evidence="1">
        <name>FAD</name>
        <dbReference type="ChEBI" id="CHEBI:57692"/>
    </cofactor>
</comment>
<protein>
    <recommendedName>
        <fullName evidence="4">Electron transfer flavoprotein subunit beta</fullName>
    </recommendedName>
    <alternativeName>
        <fullName evidence="8">Electron transfer flavoprotein small subunit</fullName>
    </alternativeName>
</protein>
<dbReference type="Gene3D" id="3.40.50.620">
    <property type="entry name" value="HUPs"/>
    <property type="match status" value="1"/>
</dbReference>
<dbReference type="GO" id="GO:0005829">
    <property type="term" value="C:cytosol"/>
    <property type="evidence" value="ECO:0007669"/>
    <property type="project" value="TreeGrafter"/>
</dbReference>
<dbReference type="SMART" id="SM00893">
    <property type="entry name" value="ETF"/>
    <property type="match status" value="1"/>
</dbReference>
<evidence type="ECO:0000256" key="4">
    <source>
        <dbReference type="ARBA" id="ARBA00016797"/>
    </source>
</evidence>
<accession>A0A364VCB4</accession>
<dbReference type="CDD" id="cd01714">
    <property type="entry name" value="ETF_beta"/>
    <property type="match status" value="1"/>
</dbReference>
<organism evidence="12 13">
    <name type="scientific">Corynebacterium heidelbergense</name>
    <dbReference type="NCBI Taxonomy" id="2055947"/>
    <lineage>
        <taxon>Bacteria</taxon>
        <taxon>Bacillati</taxon>
        <taxon>Actinomycetota</taxon>
        <taxon>Actinomycetes</taxon>
        <taxon>Mycobacteriales</taxon>
        <taxon>Corynebacteriaceae</taxon>
        <taxon>Corynebacterium</taxon>
    </lineage>
</organism>
<dbReference type="PROSITE" id="PS01065">
    <property type="entry name" value="ETF_BETA"/>
    <property type="match status" value="1"/>
</dbReference>
<dbReference type="OrthoDB" id="9804960at2"/>
<dbReference type="RefSeq" id="WP_112769202.1">
    <property type="nucleotide sequence ID" value="NZ_CP063191.1"/>
</dbReference>
<dbReference type="InterPro" id="IPR014730">
    <property type="entry name" value="ETF_a/b_N"/>
</dbReference>
<comment type="subunit">
    <text evidence="3">Heterodimer of an alpha and a beta subunit.</text>
</comment>
<comment type="caution">
    <text evidence="12">The sequence shown here is derived from an EMBL/GenBank/DDBJ whole genome shotgun (WGS) entry which is preliminary data.</text>
</comment>
<evidence type="ECO:0000256" key="3">
    <source>
        <dbReference type="ARBA" id="ARBA00011355"/>
    </source>
</evidence>
<evidence type="ECO:0000313" key="14">
    <source>
        <dbReference type="Proteomes" id="UP000251577"/>
    </source>
</evidence>
<dbReference type="Proteomes" id="UP000251577">
    <property type="component" value="Unassembled WGS sequence"/>
</dbReference>
<sequence length="262" mass="27656">MSNIVVLVKQVPDTWSERKLSEDDYTLDRDSADAVLDEINENAVEAALQLKEADSSRNVIVLSVGPSRATEALRKALSLGCDDAILVTDDDLAGSDVLGTAWTLSNALNQIEDIELVVCGNSSTDGGAGCIPGLLAEYRQIPALTHLEEISLENGTVTGKRVTEEGVFGLEAPTPAIVSVTEKSNEPRFAKFKLIMAAKKKEIKELSLADIGVDPANVGLASATTSVSAVAPKPPKSAGEIVTDEGNGGKQLVEFLVKEKLV</sequence>
<comment type="function">
    <text evidence="7">The electron transfer flavoprotein serves as a specific electron acceptor for other dehydrogenases. It transfers the electrons to the main respiratory chain via ETF-ubiquinone oxidoreductase (ETF dehydrogenase).</text>
</comment>
<dbReference type="PIRSF" id="PIRSF000090">
    <property type="entry name" value="Beta-ETF"/>
    <property type="match status" value="1"/>
</dbReference>
<feature type="domain" description="Electron transfer flavoprotein alpha/beta-subunit N-terminal" evidence="10">
    <location>
        <begin position="24"/>
        <end position="215"/>
    </location>
</feature>
<dbReference type="SUPFAM" id="SSF52402">
    <property type="entry name" value="Adenine nucleotide alpha hydrolases-like"/>
    <property type="match status" value="1"/>
</dbReference>